<keyword evidence="1" id="KW-1133">Transmembrane helix</keyword>
<dbReference type="InterPro" id="IPR019430">
    <property type="entry name" value="7TM_GPCR_serpentine_rcpt_Srx"/>
</dbReference>
<reference evidence="4" key="1">
    <citation type="submission" date="2022-11" db="UniProtKB">
        <authorList>
            <consortium name="WormBaseParasite"/>
        </authorList>
    </citation>
    <scope>IDENTIFICATION</scope>
</reference>
<feature type="transmembrane region" description="Helical" evidence="1">
    <location>
        <begin position="70"/>
        <end position="89"/>
    </location>
</feature>
<proteinExistence type="predicted"/>
<evidence type="ECO:0000313" key="4">
    <source>
        <dbReference type="WBParaSite" id="ACRNAN_Path_99.g359.t1"/>
    </source>
</evidence>
<organism evidence="3 4">
    <name type="scientific">Acrobeloides nanus</name>
    <dbReference type="NCBI Taxonomy" id="290746"/>
    <lineage>
        <taxon>Eukaryota</taxon>
        <taxon>Metazoa</taxon>
        <taxon>Ecdysozoa</taxon>
        <taxon>Nematoda</taxon>
        <taxon>Chromadorea</taxon>
        <taxon>Rhabditida</taxon>
        <taxon>Tylenchina</taxon>
        <taxon>Cephalobomorpha</taxon>
        <taxon>Cephaloboidea</taxon>
        <taxon>Cephalobidae</taxon>
        <taxon>Acrobeloides</taxon>
    </lineage>
</organism>
<evidence type="ECO:0000256" key="1">
    <source>
        <dbReference type="SAM" id="Phobius"/>
    </source>
</evidence>
<keyword evidence="1" id="KW-0472">Membrane</keyword>
<keyword evidence="1" id="KW-0812">Transmembrane</keyword>
<dbReference type="AlphaFoldDB" id="A0A914CE79"/>
<feature type="domain" description="7TM GPCR serpentine receptor class x (Srx)" evidence="2">
    <location>
        <begin position="12"/>
        <end position="134"/>
    </location>
</feature>
<sequence length="180" mass="20885">MHITNKLTIKIVITCIAILFIAFCPIIILQAIGKIHIYYSYGWYYYGVDDSNAIYEATILIKFIRDYWEYGNILVALILNIALAVKLFIVNRQSPEGWTKQKATIERLFLLQNFANAFIFIAYFITYFTFVFLCHGYSSDCMSNFPQRFVVMFYSSNAARVIWRPCLKQGSSVSDSTQTH</sequence>
<keyword evidence="3" id="KW-1185">Reference proteome</keyword>
<dbReference type="WBParaSite" id="ACRNAN_Path_99.g359.t1">
    <property type="protein sequence ID" value="ACRNAN_Path_99.g359.t1"/>
    <property type="gene ID" value="ACRNAN_Path_99.g359"/>
</dbReference>
<dbReference type="Proteomes" id="UP000887540">
    <property type="component" value="Unplaced"/>
</dbReference>
<feature type="transmembrane region" description="Helical" evidence="1">
    <location>
        <begin position="110"/>
        <end position="133"/>
    </location>
</feature>
<protein>
    <submittedName>
        <fullName evidence="4">7TM GPCR serpentine receptor class x (Srx) domain-containing protein</fullName>
    </submittedName>
</protein>
<feature type="transmembrane region" description="Helical" evidence="1">
    <location>
        <begin position="12"/>
        <end position="33"/>
    </location>
</feature>
<accession>A0A914CE79</accession>
<dbReference type="Pfam" id="PF10328">
    <property type="entry name" value="7TM_GPCR_Srx"/>
    <property type="match status" value="1"/>
</dbReference>
<evidence type="ECO:0000313" key="3">
    <source>
        <dbReference type="Proteomes" id="UP000887540"/>
    </source>
</evidence>
<evidence type="ECO:0000259" key="2">
    <source>
        <dbReference type="Pfam" id="PF10328"/>
    </source>
</evidence>
<name>A0A914CE79_9BILA</name>